<dbReference type="OrthoDB" id="337038at2759"/>
<dbReference type="STRING" id="147828.A0A4S2L9D1"/>
<comment type="caution">
    <text evidence="3">The sequence shown here is derived from an EMBL/GenBank/DDBJ whole genome shotgun (WGS) entry which is preliminary data.</text>
</comment>
<dbReference type="GO" id="GO:0005576">
    <property type="term" value="C:extracellular region"/>
    <property type="evidence" value="ECO:0007669"/>
    <property type="project" value="InterPro"/>
</dbReference>
<accession>A0A4S2L9D1</accession>
<dbReference type="EMBL" id="SJOL01008788">
    <property type="protein sequence ID" value="TGZ59613.1"/>
    <property type="molecule type" value="Genomic_DNA"/>
</dbReference>
<reference evidence="3 4" key="1">
    <citation type="journal article" date="2019" name="BMC Genomics">
        <title>New insights from Opisthorchis felineus genome: update on genomics of the epidemiologically important liver flukes.</title>
        <authorList>
            <person name="Ershov N.I."/>
            <person name="Mordvinov V.A."/>
            <person name="Prokhortchouk E.B."/>
            <person name="Pakharukova M.Y."/>
            <person name="Gunbin K.V."/>
            <person name="Ustyantsev K."/>
            <person name="Genaev M.A."/>
            <person name="Blinov A.G."/>
            <person name="Mazur A."/>
            <person name="Boulygina E."/>
            <person name="Tsygankova S."/>
            <person name="Khrameeva E."/>
            <person name="Chekanov N."/>
            <person name="Fan G."/>
            <person name="Xiao A."/>
            <person name="Zhang H."/>
            <person name="Xu X."/>
            <person name="Yang H."/>
            <person name="Solovyev V."/>
            <person name="Lee S.M."/>
            <person name="Liu X."/>
            <person name="Afonnikov D.A."/>
            <person name="Skryabin K.G."/>
        </authorList>
    </citation>
    <scope>NUCLEOTIDE SEQUENCE [LARGE SCALE GENOMIC DNA]</scope>
    <source>
        <strain evidence="3">AK-0245</strain>
        <tissue evidence="3">Whole organism</tissue>
    </source>
</reference>
<organism evidence="3 4">
    <name type="scientific">Opisthorchis felineus</name>
    <dbReference type="NCBI Taxonomy" id="147828"/>
    <lineage>
        <taxon>Eukaryota</taxon>
        <taxon>Metazoa</taxon>
        <taxon>Spiralia</taxon>
        <taxon>Lophotrochozoa</taxon>
        <taxon>Platyhelminthes</taxon>
        <taxon>Trematoda</taxon>
        <taxon>Digenea</taxon>
        <taxon>Opisthorchiida</taxon>
        <taxon>Opisthorchiata</taxon>
        <taxon>Opisthorchiidae</taxon>
        <taxon>Opisthorchis</taxon>
    </lineage>
</organism>
<protein>
    <recommendedName>
        <fullName evidence="2">SCP domain-containing protein</fullName>
    </recommendedName>
</protein>
<dbReference type="FunFam" id="3.40.33.10:FF:000010">
    <property type="entry name" value="Predicted protein"/>
    <property type="match status" value="1"/>
</dbReference>
<evidence type="ECO:0000313" key="3">
    <source>
        <dbReference type="EMBL" id="TGZ59613.1"/>
    </source>
</evidence>
<evidence type="ECO:0000256" key="1">
    <source>
        <dbReference type="SAM" id="MobiDB-lite"/>
    </source>
</evidence>
<dbReference type="InterPro" id="IPR018244">
    <property type="entry name" value="Allrgn_V5/Tpx1_CS"/>
</dbReference>
<feature type="domain" description="SCP" evidence="2">
    <location>
        <begin position="295"/>
        <end position="435"/>
    </location>
</feature>
<dbReference type="AlphaFoldDB" id="A0A4S2L9D1"/>
<dbReference type="SUPFAM" id="SSF55797">
    <property type="entry name" value="PR-1-like"/>
    <property type="match status" value="2"/>
</dbReference>
<dbReference type="SMART" id="SM00198">
    <property type="entry name" value="SCP"/>
    <property type="match status" value="2"/>
</dbReference>
<dbReference type="Pfam" id="PF00188">
    <property type="entry name" value="CAP"/>
    <property type="match status" value="2"/>
</dbReference>
<dbReference type="PROSITE" id="PS01009">
    <property type="entry name" value="CRISP_1"/>
    <property type="match status" value="2"/>
</dbReference>
<evidence type="ECO:0000313" key="4">
    <source>
        <dbReference type="Proteomes" id="UP000308267"/>
    </source>
</evidence>
<dbReference type="Proteomes" id="UP000308267">
    <property type="component" value="Unassembled WGS sequence"/>
</dbReference>
<evidence type="ECO:0000259" key="2">
    <source>
        <dbReference type="SMART" id="SM00198"/>
    </source>
</evidence>
<dbReference type="PRINTS" id="PR00837">
    <property type="entry name" value="V5TPXLIKE"/>
</dbReference>
<sequence length="448" mass="50951">MNVMSTDEGLNRECIEEHNRLRALHGCAPLTLDPELARKAQLHAEELAAGNAHIQSNEYGENVAVRETEKQTTLTGKQATLMWYQEIACYEFGVENQLHCGHFSQVVWKSTTHAGFGRALKPDGRRIFVVGIYLPPANFNNEWSENVPAPLSGVIYTPTPEDIEEIPPSETSSGRRKEGIPPYDLTTWLAGNEQPRMNGLPTSQSLAPLKRDHRVHTDCVLQESTVYQLKSSHKSPHEMFVNVREQFYRNNQTDTSTETYEVETWYSSLTMDKIMPVERTKLGHPLNTETAYLEAFRCEVLHTHNRYRAMHGVPDLKRSATLDSLALNWAKELRKTGRPAYWEHEYGNSLVGENVADRITENGKITGQTLVEKWYKESELYDYSTEPNSVEYVGHFTQMIWKGSKEIGVGFAPSRDSPNRAFIVCFYNPPGNAIGEYRANVFPPIVHF</sequence>
<dbReference type="PANTHER" id="PTHR10334">
    <property type="entry name" value="CYSTEINE-RICH SECRETORY PROTEIN-RELATED"/>
    <property type="match status" value="1"/>
</dbReference>
<dbReference type="InterPro" id="IPR035940">
    <property type="entry name" value="CAP_sf"/>
</dbReference>
<dbReference type="InterPro" id="IPR034113">
    <property type="entry name" value="SCP_GAPR1-like"/>
</dbReference>
<keyword evidence="4" id="KW-1185">Reference proteome</keyword>
<name>A0A4S2L9D1_OPIFE</name>
<gene>
    <name evidence="3" type="ORF">CRM22_008979</name>
</gene>
<feature type="region of interest" description="Disordered" evidence="1">
    <location>
        <begin position="159"/>
        <end position="178"/>
    </location>
</feature>
<dbReference type="CDD" id="cd05382">
    <property type="entry name" value="CAP_GAPR1-like"/>
    <property type="match status" value="2"/>
</dbReference>
<dbReference type="InterPro" id="IPR014044">
    <property type="entry name" value="CAP_dom"/>
</dbReference>
<proteinExistence type="predicted"/>
<dbReference type="InterPro" id="IPR001283">
    <property type="entry name" value="CRISP-related"/>
</dbReference>
<feature type="domain" description="SCP" evidence="2">
    <location>
        <begin position="9"/>
        <end position="141"/>
    </location>
</feature>
<dbReference type="Gene3D" id="3.40.33.10">
    <property type="entry name" value="CAP"/>
    <property type="match status" value="2"/>
</dbReference>